<organism evidence="2 3">
    <name type="scientific">[Candida] arabinofermentans NRRL YB-2248</name>
    <dbReference type="NCBI Taxonomy" id="983967"/>
    <lineage>
        <taxon>Eukaryota</taxon>
        <taxon>Fungi</taxon>
        <taxon>Dikarya</taxon>
        <taxon>Ascomycota</taxon>
        <taxon>Saccharomycotina</taxon>
        <taxon>Pichiomycetes</taxon>
        <taxon>Pichiales</taxon>
        <taxon>Pichiaceae</taxon>
        <taxon>Ogataea</taxon>
        <taxon>Ogataea/Candida clade</taxon>
    </lineage>
</organism>
<dbReference type="EMBL" id="KV453857">
    <property type="protein sequence ID" value="ODV84304.1"/>
    <property type="molecule type" value="Genomic_DNA"/>
</dbReference>
<keyword evidence="3" id="KW-1185">Reference proteome</keyword>
<reference evidence="3" key="1">
    <citation type="submission" date="2016-04" db="EMBL/GenBank/DDBJ databases">
        <title>Comparative genomics of biotechnologically important yeasts.</title>
        <authorList>
            <consortium name="DOE Joint Genome Institute"/>
            <person name="Riley R."/>
            <person name="Haridas S."/>
            <person name="Wolfe K.H."/>
            <person name="Lopes M.R."/>
            <person name="Hittinger C.T."/>
            <person name="Goker M."/>
            <person name="Salamov A."/>
            <person name="Wisecaver J."/>
            <person name="Long T.M."/>
            <person name="Aerts A.L."/>
            <person name="Barry K."/>
            <person name="Choi C."/>
            <person name="Clum A."/>
            <person name="Coughlan A.Y."/>
            <person name="Deshpande S."/>
            <person name="Douglass A.P."/>
            <person name="Hanson S.J."/>
            <person name="Klenk H.-P."/>
            <person name="Labutti K."/>
            <person name="Lapidus A."/>
            <person name="Lindquist E."/>
            <person name="Lipzen A."/>
            <person name="Meier-Kolthoff J.P."/>
            <person name="Ohm R.A."/>
            <person name="Otillar R.P."/>
            <person name="Pangilinan J."/>
            <person name="Peng Y."/>
            <person name="Rokas A."/>
            <person name="Rosa C.A."/>
            <person name="Scheuner C."/>
            <person name="Sibirny A.A."/>
            <person name="Slot J.C."/>
            <person name="Stielow J.B."/>
            <person name="Sun H."/>
            <person name="Kurtzman C.P."/>
            <person name="Blackwell M."/>
            <person name="Grigoriev I.V."/>
            <person name="Jeffries T.W."/>
        </authorList>
    </citation>
    <scope>NUCLEOTIDE SEQUENCE [LARGE SCALE GENOMIC DNA]</scope>
    <source>
        <strain evidence="3">NRRL YB-2248</strain>
    </source>
</reference>
<accession>A0A1E4SXS7</accession>
<evidence type="ECO:0000256" key="1">
    <source>
        <dbReference type="SAM" id="MobiDB-lite"/>
    </source>
</evidence>
<name>A0A1E4SXS7_9ASCO</name>
<dbReference type="Proteomes" id="UP000094801">
    <property type="component" value="Unassembled WGS sequence"/>
</dbReference>
<dbReference type="Pfam" id="PF21730">
    <property type="entry name" value="Vma22_CCDC115"/>
    <property type="match status" value="1"/>
</dbReference>
<proteinExistence type="predicted"/>
<sequence>MTNDTLLSSLTPQSQTQSHTSKQEQLLIKLNNYINLQDEIQRTFQNGFIDLKRATKYNDKYMNLSYGLNLNVPVHNHVLKMDAIRIVQGDELVLNLQQQQQDPEKVCYESSNLRNRKQHVKTNVVDKGGADDSNTTVKIIKDPIKLISNGYISNSLKQSQSNFINSLTLLIDLKNQRSEIIELLNDLNI</sequence>
<evidence type="ECO:0000313" key="2">
    <source>
        <dbReference type="EMBL" id="ODV84304.1"/>
    </source>
</evidence>
<protein>
    <submittedName>
        <fullName evidence="2">Uncharacterized protein</fullName>
    </submittedName>
</protein>
<dbReference type="AlphaFoldDB" id="A0A1E4SXS7"/>
<dbReference type="InterPro" id="IPR040357">
    <property type="entry name" value="Vma22/CCDC115"/>
</dbReference>
<dbReference type="GO" id="GO:0070072">
    <property type="term" value="P:vacuolar proton-transporting V-type ATPase complex assembly"/>
    <property type="evidence" value="ECO:0007669"/>
    <property type="project" value="InterPro"/>
</dbReference>
<dbReference type="OrthoDB" id="4044452at2759"/>
<gene>
    <name evidence="2" type="ORF">CANARDRAFT_18559</name>
</gene>
<feature type="region of interest" description="Disordered" evidence="1">
    <location>
        <begin position="1"/>
        <end position="21"/>
    </location>
</feature>
<evidence type="ECO:0000313" key="3">
    <source>
        <dbReference type="Proteomes" id="UP000094801"/>
    </source>
</evidence>